<proteinExistence type="predicted"/>
<sequence length="185" mass="21965">MDLLQWYEKGIEPDVYIESMKKHKENLLAIYDHFQLPDNYTLYAQVKEKQLKVIVLTEDWCGDAMLNIPILLKLAEATNLDVRMLYRDQNLELMDQYLTNETSRSIPIFIFIDTNGNEKATWGPRAKSIQDFVDKAQAKLPNREEADYQDKFKEMILFMNKSFRDNSQFWEHVHKSLEHTLKQIS</sequence>
<dbReference type="OrthoDB" id="6120799at2"/>
<accession>A0A1M5VSB7</accession>
<gene>
    <name evidence="1" type="ORF">SAMN05421807_11397</name>
</gene>
<dbReference type="Gene3D" id="3.40.30.10">
    <property type="entry name" value="Glutaredoxin"/>
    <property type="match status" value="1"/>
</dbReference>
<organism evidence="1 2">
    <name type="scientific">Virgibacillus chiguensis</name>
    <dbReference type="NCBI Taxonomy" id="411959"/>
    <lineage>
        <taxon>Bacteria</taxon>
        <taxon>Bacillati</taxon>
        <taxon>Bacillota</taxon>
        <taxon>Bacilli</taxon>
        <taxon>Bacillales</taxon>
        <taxon>Bacillaceae</taxon>
        <taxon>Virgibacillus</taxon>
    </lineage>
</organism>
<dbReference type="Pfam" id="PF14595">
    <property type="entry name" value="Thioredoxin_9"/>
    <property type="match status" value="1"/>
</dbReference>
<dbReference type="SUPFAM" id="SSF52833">
    <property type="entry name" value="Thioredoxin-like"/>
    <property type="match status" value="1"/>
</dbReference>
<dbReference type="Proteomes" id="UP000184079">
    <property type="component" value="Unassembled WGS sequence"/>
</dbReference>
<evidence type="ECO:0000313" key="1">
    <source>
        <dbReference type="EMBL" id="SHH78156.1"/>
    </source>
</evidence>
<reference evidence="2" key="1">
    <citation type="submission" date="2016-11" db="EMBL/GenBank/DDBJ databases">
        <authorList>
            <person name="Varghese N."/>
            <person name="Submissions S."/>
        </authorList>
    </citation>
    <scope>NUCLEOTIDE SEQUENCE [LARGE SCALE GENOMIC DNA]</scope>
    <source>
        <strain evidence="2">CGMCC 1.6496</strain>
    </source>
</reference>
<protein>
    <submittedName>
        <fullName evidence="1">Thiol-disulfide isomerase or thioredoxin</fullName>
    </submittedName>
</protein>
<dbReference type="GO" id="GO:0016853">
    <property type="term" value="F:isomerase activity"/>
    <property type="evidence" value="ECO:0007669"/>
    <property type="project" value="UniProtKB-KW"/>
</dbReference>
<evidence type="ECO:0000313" key="2">
    <source>
        <dbReference type="Proteomes" id="UP000184079"/>
    </source>
</evidence>
<dbReference type="AlphaFoldDB" id="A0A1M5VSB7"/>
<keyword evidence="1" id="KW-0413">Isomerase</keyword>
<keyword evidence="2" id="KW-1185">Reference proteome</keyword>
<name>A0A1M5VSB7_9BACI</name>
<dbReference type="InterPro" id="IPR036249">
    <property type="entry name" value="Thioredoxin-like_sf"/>
</dbReference>
<dbReference type="RefSeq" id="WP_073011032.1">
    <property type="nucleotide sequence ID" value="NZ_FQXD01000013.1"/>
</dbReference>
<dbReference type="EMBL" id="FQXD01000013">
    <property type="protein sequence ID" value="SHH78156.1"/>
    <property type="molecule type" value="Genomic_DNA"/>
</dbReference>